<dbReference type="Proteomes" id="UP001642540">
    <property type="component" value="Unassembled WGS sequence"/>
</dbReference>
<feature type="transmembrane region" description="Helical" evidence="1">
    <location>
        <begin position="211"/>
        <end position="231"/>
    </location>
</feature>
<accession>A0ABP1R938</accession>
<evidence type="ECO:0000256" key="1">
    <source>
        <dbReference type="SAM" id="Phobius"/>
    </source>
</evidence>
<feature type="transmembrane region" description="Helical" evidence="1">
    <location>
        <begin position="154"/>
        <end position="176"/>
    </location>
</feature>
<dbReference type="EMBL" id="CAXLJM020000061">
    <property type="protein sequence ID" value="CAL8119816.1"/>
    <property type="molecule type" value="Genomic_DNA"/>
</dbReference>
<evidence type="ECO:0000313" key="2">
    <source>
        <dbReference type="EMBL" id="CAL8119816.1"/>
    </source>
</evidence>
<proteinExistence type="predicted"/>
<sequence length="327" mass="36742">MHIDANKIVSIFIRDCLNVSNIQQITEIKQREISYNMTTDWFGGPKHMSWIKFQHIVQNMAIVTKDYTIRTGFRYFQTWMSSDLMLFNIVFPKSKFSANAIDGGTRIVGEIKFEDTASPYMAFEETGFKFITCGGGVRGTMSLIGYVSAFDNWIWAWFAIFVIAASTAVVLSGGIVTTELTMFERVSTLDCIFMPLDTVLEQGSSLHESVNVVYCISAAWVLVGVVLSNAYKGQNITDLSSPIPPIKATLFTDLVEMNFTIYTYPEDEEDIDVDVILEPIVNSFPRRNATISSTGGYNKRPNILSKLIVEAGSGNDIVQKYMRIHEK</sequence>
<keyword evidence="1" id="KW-1133">Transmembrane helix</keyword>
<feature type="non-terminal residue" evidence="2">
    <location>
        <position position="327"/>
    </location>
</feature>
<organism evidence="2 3">
    <name type="scientific">Orchesella dallaii</name>
    <dbReference type="NCBI Taxonomy" id="48710"/>
    <lineage>
        <taxon>Eukaryota</taxon>
        <taxon>Metazoa</taxon>
        <taxon>Ecdysozoa</taxon>
        <taxon>Arthropoda</taxon>
        <taxon>Hexapoda</taxon>
        <taxon>Collembola</taxon>
        <taxon>Entomobryomorpha</taxon>
        <taxon>Entomobryoidea</taxon>
        <taxon>Orchesellidae</taxon>
        <taxon>Orchesellinae</taxon>
        <taxon>Orchesella</taxon>
    </lineage>
</organism>
<name>A0ABP1R938_9HEXA</name>
<keyword evidence="1" id="KW-0472">Membrane</keyword>
<keyword evidence="1" id="KW-0812">Transmembrane</keyword>
<evidence type="ECO:0000313" key="3">
    <source>
        <dbReference type="Proteomes" id="UP001642540"/>
    </source>
</evidence>
<keyword evidence="3" id="KW-1185">Reference proteome</keyword>
<protein>
    <submittedName>
        <fullName evidence="2">Uncharacterized protein</fullName>
    </submittedName>
</protein>
<gene>
    <name evidence="2" type="ORF">ODALV1_LOCUS18734</name>
</gene>
<comment type="caution">
    <text evidence="2">The sequence shown here is derived from an EMBL/GenBank/DDBJ whole genome shotgun (WGS) entry which is preliminary data.</text>
</comment>
<reference evidence="2 3" key="1">
    <citation type="submission" date="2024-08" db="EMBL/GenBank/DDBJ databases">
        <authorList>
            <person name="Cucini C."/>
            <person name="Frati F."/>
        </authorList>
    </citation>
    <scope>NUCLEOTIDE SEQUENCE [LARGE SCALE GENOMIC DNA]</scope>
</reference>